<evidence type="ECO:0000256" key="1">
    <source>
        <dbReference type="ARBA" id="ARBA00004141"/>
    </source>
</evidence>
<feature type="transmembrane region" description="Helical" evidence="9">
    <location>
        <begin position="214"/>
        <end position="233"/>
    </location>
</feature>
<organism evidence="11 12">
    <name type="scientific">Thiohalomonas denitrificans</name>
    <dbReference type="NCBI Taxonomy" id="415747"/>
    <lineage>
        <taxon>Bacteria</taxon>
        <taxon>Pseudomonadati</taxon>
        <taxon>Pseudomonadota</taxon>
        <taxon>Gammaproteobacteria</taxon>
        <taxon>Thiohalomonadales</taxon>
        <taxon>Thiohalomonadaceae</taxon>
        <taxon>Thiohalomonas</taxon>
    </lineage>
</organism>
<sequence>MHDPIVYNIFLIFAGAALLATVALFTRQSMLVSYILVGVLFGPWGLGLIEEPEAISAAAHMGVIFLLFLLGLNLHPQKLLGQLGRAVPVTLLSSLLFAAVGGGVALAFGFGARESLVIAAACIFSSTIIGLKLLPTTQLHHQRTGEVIISVLLLQDLIAIVILLLLQAVGTGDALWWDIAVLMMGLPVLVIVAWLGARYVMVPLFSRFDTIQEYMFLLTIGWCLGMAQMSALLGLSQEIGAFIGGIALAASPVSTFIAESLKPLRDFFLVMFFFALGATFDLGMVGEVLPAAAVLATLLLLVKPVAFGLLLQRAGEEQLLAREVGVRLGQVSEFSLFIVILALESELISRGASYTVQLATLLTFIVSSYVIMLNYPTPIAVSDRLRRD</sequence>
<feature type="transmembrane region" description="Helical" evidence="9">
    <location>
        <begin position="267"/>
        <end position="285"/>
    </location>
</feature>
<feature type="transmembrane region" description="Helical" evidence="9">
    <location>
        <begin position="175"/>
        <end position="202"/>
    </location>
</feature>
<proteinExistence type="inferred from homology"/>
<evidence type="ECO:0000256" key="8">
    <source>
        <dbReference type="ARBA" id="ARBA00023136"/>
    </source>
</evidence>
<feature type="domain" description="Cation/H+ exchanger transmembrane" evidence="10">
    <location>
        <begin position="17"/>
        <end position="369"/>
    </location>
</feature>
<feature type="transmembrane region" description="Helical" evidence="9">
    <location>
        <begin position="31"/>
        <end position="49"/>
    </location>
</feature>
<feature type="transmembrane region" description="Helical" evidence="9">
    <location>
        <begin position="239"/>
        <end position="258"/>
    </location>
</feature>
<reference evidence="11 12" key="1">
    <citation type="submission" date="2016-10" db="EMBL/GenBank/DDBJ databases">
        <authorList>
            <person name="de Groot N.N."/>
        </authorList>
    </citation>
    <scope>NUCLEOTIDE SEQUENCE [LARGE SCALE GENOMIC DNA]</scope>
    <source>
        <strain evidence="11 12">HLD2</strain>
    </source>
</reference>
<gene>
    <name evidence="11" type="ORF">SAMN03097708_00588</name>
</gene>
<comment type="subcellular location">
    <subcellularLocation>
        <location evidence="1">Membrane</location>
        <topology evidence="1">Multi-pass membrane protein</topology>
    </subcellularLocation>
</comment>
<dbReference type="AlphaFoldDB" id="A0A1G5PQT7"/>
<dbReference type="EMBL" id="FMWD01000002">
    <property type="protein sequence ID" value="SCZ51792.1"/>
    <property type="molecule type" value="Genomic_DNA"/>
</dbReference>
<keyword evidence="6 9" id="KW-1133">Transmembrane helix</keyword>
<dbReference type="OrthoDB" id="3418949at2"/>
<protein>
    <submittedName>
        <fullName evidence="11">Transporter, CPA2 family</fullName>
    </submittedName>
</protein>
<name>A0A1G5PQT7_9GAMM</name>
<keyword evidence="8 9" id="KW-0472">Membrane</keyword>
<feature type="transmembrane region" description="Helical" evidence="9">
    <location>
        <begin position="86"/>
        <end position="110"/>
    </location>
</feature>
<evidence type="ECO:0000313" key="12">
    <source>
        <dbReference type="Proteomes" id="UP000199648"/>
    </source>
</evidence>
<dbReference type="Gene3D" id="1.20.1530.20">
    <property type="match status" value="1"/>
</dbReference>
<feature type="transmembrane region" description="Helical" evidence="9">
    <location>
        <begin position="291"/>
        <end position="312"/>
    </location>
</feature>
<evidence type="ECO:0000256" key="3">
    <source>
        <dbReference type="ARBA" id="ARBA00022448"/>
    </source>
</evidence>
<dbReference type="PANTHER" id="PTHR42751:SF3">
    <property type="entry name" value="SODIUM_GLUTAMATE SYMPORTER"/>
    <property type="match status" value="1"/>
</dbReference>
<evidence type="ECO:0000313" key="11">
    <source>
        <dbReference type="EMBL" id="SCZ51792.1"/>
    </source>
</evidence>
<evidence type="ECO:0000256" key="5">
    <source>
        <dbReference type="ARBA" id="ARBA00022692"/>
    </source>
</evidence>
<feature type="transmembrane region" description="Helical" evidence="9">
    <location>
        <begin position="324"/>
        <end position="343"/>
    </location>
</feature>
<evidence type="ECO:0000256" key="7">
    <source>
        <dbReference type="ARBA" id="ARBA00023065"/>
    </source>
</evidence>
<dbReference type="STRING" id="415747.SAMN03097708_00588"/>
<dbReference type="GO" id="GO:0015297">
    <property type="term" value="F:antiporter activity"/>
    <property type="evidence" value="ECO:0007669"/>
    <property type="project" value="UniProtKB-KW"/>
</dbReference>
<dbReference type="GO" id="GO:1902600">
    <property type="term" value="P:proton transmembrane transport"/>
    <property type="evidence" value="ECO:0007669"/>
    <property type="project" value="InterPro"/>
</dbReference>
<evidence type="ECO:0000256" key="6">
    <source>
        <dbReference type="ARBA" id="ARBA00022989"/>
    </source>
</evidence>
<dbReference type="Pfam" id="PF00999">
    <property type="entry name" value="Na_H_Exchanger"/>
    <property type="match status" value="1"/>
</dbReference>
<feature type="transmembrane region" description="Helical" evidence="9">
    <location>
        <begin position="355"/>
        <end position="377"/>
    </location>
</feature>
<dbReference type="Proteomes" id="UP000199648">
    <property type="component" value="Unassembled WGS sequence"/>
</dbReference>
<dbReference type="PANTHER" id="PTHR42751">
    <property type="entry name" value="SODIUM/HYDROGEN EXCHANGER FAMILY/TRKA DOMAIN PROTEIN"/>
    <property type="match status" value="1"/>
</dbReference>
<keyword evidence="3" id="KW-0813">Transport</keyword>
<keyword evidence="12" id="KW-1185">Reference proteome</keyword>
<comment type="similarity">
    <text evidence="2">Belongs to the monovalent cation:proton antiporter 2 (CPA2) transporter (TC 2.A.37) family.</text>
</comment>
<feature type="transmembrane region" description="Helical" evidence="9">
    <location>
        <begin position="147"/>
        <end position="169"/>
    </location>
</feature>
<dbReference type="GO" id="GO:0016020">
    <property type="term" value="C:membrane"/>
    <property type="evidence" value="ECO:0007669"/>
    <property type="project" value="UniProtKB-SubCell"/>
</dbReference>
<keyword evidence="7" id="KW-0406">Ion transport</keyword>
<dbReference type="InterPro" id="IPR006153">
    <property type="entry name" value="Cation/H_exchanger_TM"/>
</dbReference>
<feature type="transmembrane region" description="Helical" evidence="9">
    <location>
        <begin position="6"/>
        <end position="24"/>
    </location>
</feature>
<dbReference type="InterPro" id="IPR038770">
    <property type="entry name" value="Na+/solute_symporter_sf"/>
</dbReference>
<evidence type="ECO:0000256" key="2">
    <source>
        <dbReference type="ARBA" id="ARBA00005551"/>
    </source>
</evidence>
<feature type="transmembrane region" description="Helical" evidence="9">
    <location>
        <begin position="116"/>
        <end position="135"/>
    </location>
</feature>
<accession>A0A1G5PQT7</accession>
<dbReference type="RefSeq" id="WP_092992464.1">
    <property type="nucleotide sequence ID" value="NZ_FMWD01000002.1"/>
</dbReference>
<keyword evidence="5 9" id="KW-0812">Transmembrane</keyword>
<feature type="transmembrane region" description="Helical" evidence="9">
    <location>
        <begin position="55"/>
        <end position="74"/>
    </location>
</feature>
<evidence type="ECO:0000256" key="4">
    <source>
        <dbReference type="ARBA" id="ARBA00022449"/>
    </source>
</evidence>
<evidence type="ECO:0000256" key="9">
    <source>
        <dbReference type="SAM" id="Phobius"/>
    </source>
</evidence>
<keyword evidence="4" id="KW-0050">Antiport</keyword>
<evidence type="ECO:0000259" key="10">
    <source>
        <dbReference type="Pfam" id="PF00999"/>
    </source>
</evidence>